<dbReference type="AlphaFoldDB" id="A0A559MHJ3"/>
<evidence type="ECO:0000256" key="11">
    <source>
        <dbReference type="SAM" id="Phobius"/>
    </source>
</evidence>
<feature type="transmembrane region" description="Helical" evidence="11">
    <location>
        <begin position="7"/>
        <end position="28"/>
    </location>
</feature>
<keyword evidence="11" id="KW-1133">Transmembrane helix</keyword>
<dbReference type="PANTHER" id="PTHR20961:SF148">
    <property type="entry name" value="EGF DOMAIN-SPECIFIC O-LINKED N-ACETYLGLUCOSAMINE TRANSFERASE"/>
    <property type="match status" value="1"/>
</dbReference>
<dbReference type="Proteomes" id="UP000315522">
    <property type="component" value="Unassembled WGS sequence"/>
</dbReference>
<dbReference type="InterPro" id="IPR049625">
    <property type="entry name" value="Glyco_transf_61_cat"/>
</dbReference>
<evidence type="ECO:0000256" key="5">
    <source>
        <dbReference type="ARBA" id="ARBA00022824"/>
    </source>
</evidence>
<comment type="catalytic activity">
    <reaction evidence="10">
        <text>L-threonyl-[protein] + UDP-N-acetyl-alpha-D-glucosamine = 3-O-(N-acetyl-beta-D-glucosaminyl)-L-threonyl-[protein] + UDP + H(+)</text>
        <dbReference type="Rhea" id="RHEA:48908"/>
        <dbReference type="Rhea" id="RHEA-COMP:11060"/>
        <dbReference type="Rhea" id="RHEA-COMP:12252"/>
        <dbReference type="ChEBI" id="CHEBI:15378"/>
        <dbReference type="ChEBI" id="CHEBI:30013"/>
        <dbReference type="ChEBI" id="CHEBI:57705"/>
        <dbReference type="ChEBI" id="CHEBI:58223"/>
        <dbReference type="ChEBI" id="CHEBI:90840"/>
        <dbReference type="EC" id="2.4.1.255"/>
    </reaction>
</comment>
<sequence>MLASSRHLRLYVCTICLFTIIFSLDHYFRNKPPSIIHNKSFQRAFAWESEHTHIIHKVPEESTIPPYAPLATYDLKFAENQEQTFTRDYTVPAISDPAPLATSGVSSTSHYKSRTTSSPRQETSAFTYLASVASEPAPTETPIDYYEGTNQKLAVATTAVISYPIDYQEVITDDEECEALYSHRYLEHIATHHLPYCDNGSQSSLECFHSQKNQGLCLAKGVLIDQTRSEHHTAMHCKVRDFEAEAIANPAAAESLQEVPSLSQMPGGFLKTGVSLQLKPWDLSTDDSLRMGNLTCEAGKSDKKWTLLVQRENGNNIWHNLQELWSAMLSLDALQISIDPSTQKPYLQPSELADVQVVFSETDTAQDGGFNPWWDMVTGNKPIYQKDMEPTCLDKVILPLAGGHSPFWNWHWDMGKDCHNRFLLDALLNRVYRYLDITPEKHSEEEATVVTIADRTNTRKIRNLKVLIAEAQERWPDVTFQLVDLTVMTPKEQVLLARNTDVWAGVTGAAMTHLLWLPEESSVAEIQPPNKRMPDARPYVGFRNLSKMRNLHYFTAHPEARSEEEGDWQMGEWLDVKPEVFKALIDAAIYAQLHRGAKSSGEVLPVGL</sequence>
<evidence type="ECO:0000259" key="12">
    <source>
        <dbReference type="Pfam" id="PF04577"/>
    </source>
</evidence>
<dbReference type="InterPro" id="IPR007657">
    <property type="entry name" value="Glycosyltransferase_61"/>
</dbReference>
<evidence type="ECO:0000256" key="7">
    <source>
        <dbReference type="ARBA" id="ARBA00040944"/>
    </source>
</evidence>
<evidence type="ECO:0000256" key="3">
    <source>
        <dbReference type="ARBA" id="ARBA00022679"/>
    </source>
</evidence>
<evidence type="ECO:0000313" key="14">
    <source>
        <dbReference type="Proteomes" id="UP000315522"/>
    </source>
</evidence>
<keyword evidence="11" id="KW-0472">Membrane</keyword>
<name>A0A559MHJ3_9HELO</name>
<keyword evidence="5" id="KW-0256">Endoplasmic reticulum</keyword>
<keyword evidence="6" id="KW-0325">Glycoprotein</keyword>
<keyword evidence="2" id="KW-0328">Glycosyltransferase</keyword>
<organism evidence="13 14">
    <name type="scientific">Lachnellula willkommii</name>
    <dbReference type="NCBI Taxonomy" id="215461"/>
    <lineage>
        <taxon>Eukaryota</taxon>
        <taxon>Fungi</taxon>
        <taxon>Dikarya</taxon>
        <taxon>Ascomycota</taxon>
        <taxon>Pezizomycotina</taxon>
        <taxon>Leotiomycetes</taxon>
        <taxon>Helotiales</taxon>
        <taxon>Lachnaceae</taxon>
        <taxon>Lachnellula</taxon>
    </lineage>
</organism>
<evidence type="ECO:0000256" key="10">
    <source>
        <dbReference type="ARBA" id="ARBA00049432"/>
    </source>
</evidence>
<evidence type="ECO:0000313" key="13">
    <source>
        <dbReference type="EMBL" id="TVY92385.1"/>
    </source>
</evidence>
<comment type="catalytic activity">
    <reaction evidence="9">
        <text>L-seryl-[protein] + UDP-N-acetyl-alpha-D-glucosamine = 3-O-(N-acetyl-beta-D-glucosaminyl)-L-seryl-[protein] + UDP + H(+)</text>
        <dbReference type="Rhea" id="RHEA:48904"/>
        <dbReference type="Rhea" id="RHEA-COMP:9863"/>
        <dbReference type="Rhea" id="RHEA-COMP:12251"/>
        <dbReference type="ChEBI" id="CHEBI:15378"/>
        <dbReference type="ChEBI" id="CHEBI:29999"/>
        <dbReference type="ChEBI" id="CHEBI:57705"/>
        <dbReference type="ChEBI" id="CHEBI:58223"/>
        <dbReference type="ChEBI" id="CHEBI:90838"/>
        <dbReference type="EC" id="2.4.1.255"/>
    </reaction>
</comment>
<feature type="domain" description="Glycosyltransferase 61 catalytic" evidence="12">
    <location>
        <begin position="420"/>
        <end position="523"/>
    </location>
</feature>
<keyword evidence="14" id="KW-1185">Reference proteome</keyword>
<gene>
    <name evidence="13" type="primary">EOGT_1</name>
    <name evidence="13" type="ORF">LAWI1_G002286</name>
</gene>
<dbReference type="GO" id="GO:0097363">
    <property type="term" value="F:protein O-acetylglucosaminyltransferase activity"/>
    <property type="evidence" value="ECO:0007669"/>
    <property type="project" value="UniProtKB-EC"/>
</dbReference>
<dbReference type="PANTHER" id="PTHR20961">
    <property type="entry name" value="GLYCOSYLTRANSFERASE"/>
    <property type="match status" value="1"/>
</dbReference>
<comment type="caution">
    <text evidence="13">The sequence shown here is derived from an EMBL/GenBank/DDBJ whole genome shotgun (WGS) entry which is preliminary data.</text>
</comment>
<dbReference type="Pfam" id="PF04577">
    <property type="entry name" value="Glyco_transf_61"/>
    <property type="match status" value="1"/>
</dbReference>
<evidence type="ECO:0000256" key="2">
    <source>
        <dbReference type="ARBA" id="ARBA00022676"/>
    </source>
</evidence>
<reference evidence="13 14" key="1">
    <citation type="submission" date="2018-05" db="EMBL/GenBank/DDBJ databases">
        <title>Genome sequencing and assembly of the regulated plant pathogen Lachnellula willkommii and related sister species for the development of diagnostic species identification markers.</title>
        <authorList>
            <person name="Giroux E."/>
            <person name="Bilodeau G."/>
        </authorList>
    </citation>
    <scope>NUCLEOTIDE SEQUENCE [LARGE SCALE GENOMIC DNA]</scope>
    <source>
        <strain evidence="13 14">CBS 172.35</strain>
    </source>
</reference>
<evidence type="ECO:0000256" key="4">
    <source>
        <dbReference type="ARBA" id="ARBA00022729"/>
    </source>
</evidence>
<keyword evidence="3 13" id="KW-0808">Transferase</keyword>
<protein>
    <recommendedName>
        <fullName evidence="7">EGF domain-specific O-linked N-acetylglucosamine transferase</fullName>
        <ecNumber evidence="1">2.4.1.255</ecNumber>
    </recommendedName>
    <alternativeName>
        <fullName evidence="8">Extracellular O-linked N-acetylglucosamine transferase</fullName>
    </alternativeName>
</protein>
<accession>A0A559MHJ3</accession>
<evidence type="ECO:0000256" key="9">
    <source>
        <dbReference type="ARBA" id="ARBA00048317"/>
    </source>
</evidence>
<dbReference type="EC" id="2.4.1.255" evidence="1"/>
<keyword evidence="11" id="KW-0812">Transmembrane</keyword>
<evidence type="ECO:0000256" key="8">
    <source>
        <dbReference type="ARBA" id="ARBA00042574"/>
    </source>
</evidence>
<evidence type="ECO:0000256" key="6">
    <source>
        <dbReference type="ARBA" id="ARBA00023180"/>
    </source>
</evidence>
<keyword evidence="4" id="KW-0732">Signal</keyword>
<proteinExistence type="predicted"/>
<dbReference type="GO" id="GO:0005788">
    <property type="term" value="C:endoplasmic reticulum lumen"/>
    <property type="evidence" value="ECO:0007669"/>
    <property type="project" value="TreeGrafter"/>
</dbReference>
<evidence type="ECO:0000256" key="1">
    <source>
        <dbReference type="ARBA" id="ARBA00011970"/>
    </source>
</evidence>
<dbReference type="EMBL" id="QGML01000326">
    <property type="protein sequence ID" value="TVY92385.1"/>
    <property type="molecule type" value="Genomic_DNA"/>
</dbReference>